<proteinExistence type="predicted"/>
<dbReference type="InterPro" id="IPR002327">
    <property type="entry name" value="Cyt_c_1A/1B"/>
</dbReference>
<keyword evidence="3" id="KW-1003">Cell membrane</keyword>
<accession>A0A1Y5SFN5</accession>
<dbReference type="PANTHER" id="PTHR11961">
    <property type="entry name" value="CYTOCHROME C"/>
    <property type="match status" value="1"/>
</dbReference>
<dbReference type="EMBL" id="FWFQ01000012">
    <property type="protein sequence ID" value="SLN39716.1"/>
    <property type="molecule type" value="Genomic_DNA"/>
</dbReference>
<dbReference type="RefSeq" id="WP_085868583.1">
    <property type="nucleotide sequence ID" value="NZ_FWFQ01000012.1"/>
</dbReference>
<dbReference type="PRINTS" id="PR00604">
    <property type="entry name" value="CYTCHRMECIAB"/>
</dbReference>
<keyword evidence="10" id="KW-0472">Membrane</keyword>
<reference evidence="13 14" key="1">
    <citation type="submission" date="2017-03" db="EMBL/GenBank/DDBJ databases">
        <authorList>
            <person name="Afonso C.L."/>
            <person name="Miller P.J."/>
            <person name="Scott M.A."/>
            <person name="Spackman E."/>
            <person name="Goraichik I."/>
            <person name="Dimitrov K.M."/>
            <person name="Suarez D.L."/>
            <person name="Swayne D.E."/>
        </authorList>
    </citation>
    <scope>NUCLEOTIDE SEQUENCE [LARGE SCALE GENOMIC DNA]</scope>
    <source>
        <strain evidence="13 14">CECT 7680</strain>
    </source>
</reference>
<evidence type="ECO:0000259" key="12">
    <source>
        <dbReference type="PROSITE" id="PS51007"/>
    </source>
</evidence>
<keyword evidence="9 11" id="KW-0408">Iron</keyword>
<dbReference type="AlphaFoldDB" id="A0A1Y5SFN5"/>
<evidence type="ECO:0000313" key="13">
    <source>
        <dbReference type="EMBL" id="SLN39716.1"/>
    </source>
</evidence>
<keyword evidence="2" id="KW-0813">Transport</keyword>
<dbReference type="GO" id="GO:0009055">
    <property type="term" value="F:electron transfer activity"/>
    <property type="evidence" value="ECO:0007669"/>
    <property type="project" value="InterPro"/>
</dbReference>
<gene>
    <name evidence="13" type="primary">cycM</name>
    <name evidence="13" type="ORF">PSA7680_01964</name>
</gene>
<dbReference type="Pfam" id="PF00034">
    <property type="entry name" value="Cytochrom_C"/>
    <property type="match status" value="1"/>
</dbReference>
<dbReference type="OrthoDB" id="9805828at2"/>
<dbReference type="InterPro" id="IPR036909">
    <property type="entry name" value="Cyt_c-like_dom_sf"/>
</dbReference>
<protein>
    <submittedName>
        <fullName evidence="13">Cytochrome c-552</fullName>
    </submittedName>
</protein>
<keyword evidence="4 11" id="KW-0349">Heme</keyword>
<dbReference type="GO" id="GO:0046872">
    <property type="term" value="F:metal ion binding"/>
    <property type="evidence" value="ECO:0007669"/>
    <property type="project" value="UniProtKB-KW"/>
</dbReference>
<dbReference type="InterPro" id="IPR009056">
    <property type="entry name" value="Cyt_c-like_dom"/>
</dbReference>
<comment type="subcellular location">
    <subcellularLocation>
        <location evidence="1">Cell membrane</location>
        <topology evidence="1">Single-pass membrane protein</topology>
    </subcellularLocation>
</comment>
<dbReference type="GO" id="GO:0020037">
    <property type="term" value="F:heme binding"/>
    <property type="evidence" value="ECO:0007669"/>
    <property type="project" value="InterPro"/>
</dbReference>
<sequence length="173" mass="17918">MFDTMTLTKITAGLCGSLLVFLLGGWVGEILFHTGGGHGGDDHAKAGFVIEVAEGGAGAEAEEGPSFEELLAAADVGKGEKVFGKCKACHKLEDGANGTGPHLFGVVDRDIASVSGFGYSAALEGLEGAWTPEHLDGFLESPKNYAPGTKMSFAGLKKAEDRANLIAYLETVK</sequence>
<dbReference type="Proteomes" id="UP000193409">
    <property type="component" value="Unassembled WGS sequence"/>
</dbReference>
<evidence type="ECO:0000256" key="11">
    <source>
        <dbReference type="PROSITE-ProRule" id="PRU00433"/>
    </source>
</evidence>
<evidence type="ECO:0000256" key="8">
    <source>
        <dbReference type="ARBA" id="ARBA00022989"/>
    </source>
</evidence>
<evidence type="ECO:0000256" key="5">
    <source>
        <dbReference type="ARBA" id="ARBA00022692"/>
    </source>
</evidence>
<evidence type="ECO:0000256" key="10">
    <source>
        <dbReference type="ARBA" id="ARBA00023136"/>
    </source>
</evidence>
<evidence type="ECO:0000313" key="14">
    <source>
        <dbReference type="Proteomes" id="UP000193409"/>
    </source>
</evidence>
<dbReference type="PROSITE" id="PS51007">
    <property type="entry name" value="CYTC"/>
    <property type="match status" value="1"/>
</dbReference>
<evidence type="ECO:0000256" key="4">
    <source>
        <dbReference type="ARBA" id="ARBA00022617"/>
    </source>
</evidence>
<dbReference type="FunFam" id="1.10.760.10:FF:000026">
    <property type="entry name" value="Cytochrome C, membrane-bound"/>
    <property type="match status" value="1"/>
</dbReference>
<dbReference type="SUPFAM" id="SSF46626">
    <property type="entry name" value="Cytochrome c"/>
    <property type="match status" value="1"/>
</dbReference>
<keyword evidence="5" id="KW-0812">Transmembrane</keyword>
<name>A0A1Y5SFN5_9RHOB</name>
<keyword evidence="7" id="KW-0249">Electron transport</keyword>
<dbReference type="GO" id="GO:0005886">
    <property type="term" value="C:plasma membrane"/>
    <property type="evidence" value="ECO:0007669"/>
    <property type="project" value="UniProtKB-SubCell"/>
</dbReference>
<evidence type="ECO:0000256" key="1">
    <source>
        <dbReference type="ARBA" id="ARBA00004162"/>
    </source>
</evidence>
<feature type="domain" description="Cytochrome c" evidence="12">
    <location>
        <begin position="74"/>
        <end position="173"/>
    </location>
</feature>
<keyword evidence="6 11" id="KW-0479">Metal-binding</keyword>
<evidence type="ECO:0000256" key="7">
    <source>
        <dbReference type="ARBA" id="ARBA00022982"/>
    </source>
</evidence>
<evidence type="ECO:0000256" key="6">
    <source>
        <dbReference type="ARBA" id="ARBA00022723"/>
    </source>
</evidence>
<evidence type="ECO:0000256" key="9">
    <source>
        <dbReference type="ARBA" id="ARBA00023004"/>
    </source>
</evidence>
<keyword evidence="8" id="KW-1133">Transmembrane helix</keyword>
<keyword evidence="14" id="KW-1185">Reference proteome</keyword>
<evidence type="ECO:0000256" key="3">
    <source>
        <dbReference type="ARBA" id="ARBA00022475"/>
    </source>
</evidence>
<organism evidence="13 14">
    <name type="scientific">Pseudoruegeria aquimaris</name>
    <dbReference type="NCBI Taxonomy" id="393663"/>
    <lineage>
        <taxon>Bacteria</taxon>
        <taxon>Pseudomonadati</taxon>
        <taxon>Pseudomonadota</taxon>
        <taxon>Alphaproteobacteria</taxon>
        <taxon>Rhodobacterales</taxon>
        <taxon>Roseobacteraceae</taxon>
        <taxon>Pseudoruegeria</taxon>
    </lineage>
</organism>
<dbReference type="Gene3D" id="1.10.760.10">
    <property type="entry name" value="Cytochrome c-like domain"/>
    <property type="match status" value="1"/>
</dbReference>
<evidence type="ECO:0000256" key="2">
    <source>
        <dbReference type="ARBA" id="ARBA00022448"/>
    </source>
</evidence>